<comment type="similarity">
    <text evidence="1">Belongs to the PRORSD1 family.</text>
</comment>
<dbReference type="GO" id="GO:0002161">
    <property type="term" value="F:aminoacyl-tRNA deacylase activity"/>
    <property type="evidence" value="ECO:0007669"/>
    <property type="project" value="InterPro"/>
</dbReference>
<keyword evidence="4" id="KW-0436">Ligase</keyword>
<sequence>MLMGSEEACQALLKQLYDLNISYQMVDHPAADTTEEADAYISGKGGVATKTMFLKDKHKRFYVLVMDDNKCLDFKEFQELTGAKRVSMAKDADTTAQLGLVPGIISPFGLAKHPQDVVGVYFDQDMLDEQIPLTFHPNVNTHTIFLSAADLQKFIEA</sequence>
<dbReference type="InterPro" id="IPR036754">
    <property type="entry name" value="YbaK/aa-tRNA-synt-asso_dom_sf"/>
</dbReference>
<dbReference type="GO" id="GO:0006412">
    <property type="term" value="P:translation"/>
    <property type="evidence" value="ECO:0007669"/>
    <property type="project" value="UniProtKB-KW"/>
</dbReference>
<dbReference type="RefSeq" id="WP_023466073.1">
    <property type="nucleotide sequence ID" value="NZ_KI546250.1"/>
</dbReference>
<name>A0A829LYV4_LIMFE</name>
<evidence type="ECO:0000313" key="5">
    <source>
        <dbReference type="Proteomes" id="UP000018412"/>
    </source>
</evidence>
<comment type="caution">
    <text evidence="4">The sequence shown here is derived from an EMBL/GenBank/DDBJ whole genome shotgun (WGS) entry which is preliminary data.</text>
</comment>
<evidence type="ECO:0000259" key="3">
    <source>
        <dbReference type="Pfam" id="PF04073"/>
    </source>
</evidence>
<evidence type="ECO:0000256" key="1">
    <source>
        <dbReference type="ARBA" id="ARBA00010201"/>
    </source>
</evidence>
<feature type="domain" description="YbaK/aminoacyl-tRNA synthetase-associated" evidence="3">
    <location>
        <begin position="28"/>
        <end position="154"/>
    </location>
</feature>
<organism evidence="4 5">
    <name type="scientific">Limosilactobacillus fermentum NB-22</name>
    <dbReference type="NCBI Taxonomy" id="1408443"/>
    <lineage>
        <taxon>Bacteria</taxon>
        <taxon>Bacillati</taxon>
        <taxon>Bacillota</taxon>
        <taxon>Bacilli</taxon>
        <taxon>Lactobacillales</taxon>
        <taxon>Lactobacillaceae</taxon>
        <taxon>Limosilactobacillus</taxon>
    </lineage>
</organism>
<gene>
    <name evidence="4" type="ORF">NB22_06240</name>
</gene>
<dbReference type="PANTHER" id="PTHR31423">
    <property type="entry name" value="YBAK DOMAIN-CONTAINING PROTEIN"/>
    <property type="match status" value="1"/>
</dbReference>
<dbReference type="PANTHER" id="PTHR31423:SF3">
    <property type="entry name" value="PROLYL-TRNA SYNTHETASE ASSOCIATED DOMAIN-CONTAINING PROTEIN 1-RELATED"/>
    <property type="match status" value="1"/>
</dbReference>
<keyword evidence="2" id="KW-0648">Protein biosynthesis</keyword>
<dbReference type="Proteomes" id="UP000018412">
    <property type="component" value="Unassembled WGS sequence"/>
</dbReference>
<protein>
    <submittedName>
        <fullName evidence="4">Prolyl-tRNA synthetase</fullName>
    </submittedName>
</protein>
<dbReference type="InterPro" id="IPR040285">
    <property type="entry name" value="ProX/PRXD1"/>
</dbReference>
<reference evidence="5" key="1">
    <citation type="submission" date="2013-10" db="EMBL/GenBank/DDBJ databases">
        <title>Draft genome sequence of Lactobacillus fermentum NB-22.</title>
        <authorList>
            <person name="Chaplin A.V."/>
            <person name="Shkoporov A.N."/>
            <person name="Khokhlova E.V."/>
            <person name="Efimov B.A."/>
            <person name="Kafarskaia L.I."/>
        </authorList>
    </citation>
    <scope>NUCLEOTIDE SEQUENCE [LARGE SCALE GENOMIC DNA]</scope>
    <source>
        <strain evidence="5">NB-22</strain>
    </source>
</reference>
<keyword evidence="4" id="KW-0030">Aminoacyl-tRNA synthetase</keyword>
<dbReference type="Gene3D" id="3.90.960.10">
    <property type="entry name" value="YbaK/aminoacyl-tRNA synthetase-associated domain"/>
    <property type="match status" value="1"/>
</dbReference>
<dbReference type="AlphaFoldDB" id="A0A829LYV4"/>
<dbReference type="Pfam" id="PF04073">
    <property type="entry name" value="tRNA_edit"/>
    <property type="match status" value="1"/>
</dbReference>
<reference evidence="4 5" key="2">
    <citation type="journal article" date="2015" name="Genome Announc.">
        <title>Draft Genome Sequence of Lactobacillus fermentum NB-22.</title>
        <authorList>
            <person name="Chaplin A.V."/>
            <person name="Shkoporov A.N."/>
            <person name="Efimov B.A."/>
            <person name="Pikina A.P."/>
            <person name="Borisova O.Y."/>
            <person name="Gladko I.A."/>
            <person name="Postnikova E.A."/>
            <person name="Lordkipanidze A.E."/>
            <person name="Kafarskaia L.I."/>
        </authorList>
    </citation>
    <scope>NUCLEOTIDE SEQUENCE [LARGE SCALE GENOMIC DNA]</scope>
    <source>
        <strain evidence="4 5">NB-22</strain>
    </source>
</reference>
<evidence type="ECO:0000313" key="4">
    <source>
        <dbReference type="EMBL" id="ESS01146.1"/>
    </source>
</evidence>
<proteinExistence type="inferred from homology"/>
<dbReference type="EMBL" id="AYHA01000116">
    <property type="protein sequence ID" value="ESS01146.1"/>
    <property type="molecule type" value="Genomic_DNA"/>
</dbReference>
<dbReference type="GO" id="GO:0004812">
    <property type="term" value="F:aminoacyl-tRNA ligase activity"/>
    <property type="evidence" value="ECO:0007669"/>
    <property type="project" value="UniProtKB-KW"/>
</dbReference>
<evidence type="ECO:0000256" key="2">
    <source>
        <dbReference type="ARBA" id="ARBA00022917"/>
    </source>
</evidence>
<dbReference type="InterPro" id="IPR007214">
    <property type="entry name" value="YbaK/aa-tRNA-synth-assoc-dom"/>
</dbReference>
<dbReference type="SUPFAM" id="SSF55826">
    <property type="entry name" value="YbaK/ProRS associated domain"/>
    <property type="match status" value="1"/>
</dbReference>
<accession>A0A829LYV4</accession>